<dbReference type="InterPro" id="IPR025436">
    <property type="entry name" value="DUF4179"/>
</dbReference>
<dbReference type="AlphaFoldDB" id="A0A7Y3XZE6"/>
<protein>
    <submittedName>
        <fullName evidence="3">DUF4179 domain-containing protein</fullName>
    </submittedName>
</protein>
<keyword evidence="1" id="KW-0472">Membrane</keyword>
<evidence type="ECO:0000256" key="1">
    <source>
        <dbReference type="SAM" id="Phobius"/>
    </source>
</evidence>
<feature type="transmembrane region" description="Helical" evidence="1">
    <location>
        <begin position="44"/>
        <end position="62"/>
    </location>
</feature>
<gene>
    <name evidence="3" type="ORF">HMJ28_09725</name>
</gene>
<evidence type="ECO:0000313" key="4">
    <source>
        <dbReference type="Proteomes" id="UP000528432"/>
    </source>
</evidence>
<sequence>MKDYNLDEMLKQVKKDTVDEEFHKFYTKTLNSLPNKKRKLNKSIIAAASVFLIAMLSFSPIVSGGDIPILKTIKNIFFAPEEYVKYAEGIDTKVELGNFRVSIHDIIYDNNFLIYSYTLSKLDGKPFTQDEEMAGVSLHPVFKTTENFSGSEFNRVKNSPSEITIIRYDNISKLNLPNKLKFSMLVYNSIEDIDTNIDIEIEKSEINKYCKKVIIDKNIKIDNGKLCIDSISFSPFGAVFTGKNIGQWYLHNDSPYRVAILDGNGKEIFINSSSASYNYNDNIVEFCKELELNQYKDSKTITIKVYDTRNGKELDSSSVTINVPKYNKL</sequence>
<proteinExistence type="predicted"/>
<organism evidence="3 4">
    <name type="scientific">Clostridium cochlearium</name>
    <dbReference type="NCBI Taxonomy" id="1494"/>
    <lineage>
        <taxon>Bacteria</taxon>
        <taxon>Bacillati</taxon>
        <taxon>Bacillota</taxon>
        <taxon>Clostridia</taxon>
        <taxon>Eubacteriales</taxon>
        <taxon>Clostridiaceae</taxon>
        <taxon>Clostridium</taxon>
    </lineage>
</organism>
<evidence type="ECO:0000313" key="3">
    <source>
        <dbReference type="EMBL" id="NOH16663.1"/>
    </source>
</evidence>
<dbReference type="Pfam" id="PF13786">
    <property type="entry name" value="DUF4179"/>
    <property type="match status" value="1"/>
</dbReference>
<reference evidence="3 4" key="1">
    <citation type="submission" date="2020-05" db="EMBL/GenBank/DDBJ databases">
        <title>Draft genome sequence of Clostridium cochlearium strain AGROS13 isolated from a sheep dairy farm in New Zealand.</title>
        <authorList>
            <person name="Gupta T.B."/>
            <person name="Jauregui R."/>
            <person name="Risson A.N."/>
            <person name="Brightwell G."/>
            <person name="Maclean P."/>
        </authorList>
    </citation>
    <scope>NUCLEOTIDE SEQUENCE [LARGE SCALE GENOMIC DNA]</scope>
    <source>
        <strain evidence="3 4">AGROS13</strain>
    </source>
</reference>
<dbReference type="Gene3D" id="2.60.40.1630">
    <property type="entry name" value="bacillus anthracis domain"/>
    <property type="match status" value="1"/>
</dbReference>
<evidence type="ECO:0000259" key="2">
    <source>
        <dbReference type="Pfam" id="PF13786"/>
    </source>
</evidence>
<dbReference type="Proteomes" id="UP000528432">
    <property type="component" value="Unassembled WGS sequence"/>
</dbReference>
<dbReference type="RefSeq" id="WP_171303733.1">
    <property type="nucleotide sequence ID" value="NZ_JABFIF010000020.1"/>
</dbReference>
<accession>A0A7Y3XZE6</accession>
<dbReference type="EMBL" id="JABFIF010000020">
    <property type="protein sequence ID" value="NOH16663.1"/>
    <property type="molecule type" value="Genomic_DNA"/>
</dbReference>
<keyword evidence="1" id="KW-0812">Transmembrane</keyword>
<comment type="caution">
    <text evidence="3">The sequence shown here is derived from an EMBL/GenBank/DDBJ whole genome shotgun (WGS) entry which is preliminary data.</text>
</comment>
<keyword evidence="1" id="KW-1133">Transmembrane helix</keyword>
<feature type="domain" description="DUF4179" evidence="2">
    <location>
        <begin position="36"/>
        <end position="120"/>
    </location>
</feature>
<name>A0A7Y3XZE6_CLOCO</name>